<dbReference type="KEGG" id="emc:129343067"/>
<sequence>MAQTFSLQSSSIPSGLCHQHLSGAAEGHVLESHEHKTRHQTPLADAKRQEQLARLQTSTGSHAHLPPEEAGDAGRAAQKEKLHAELKRVLQEKGGSQPSSGEAEERMEAHLRAMEKTIEASELLEVIVETEAEAGVSGMSVAGGGKEGIFVKDVLEGSPAAQAWSLREGDQLLSARVYFDNMKYEDALQILRSAEPYKISFCLKRTVPSTDVRRSPGAPTFEVRGPKAKMAKLSIQSLTSLKKKAAGKSVAQRLGEAKGWSPQEPVGSKQEGPPVDVEFSLPLFSKLRRAKSTGEVAVARPSPERSPLLSSLESKRRKLKLPRLRVREALAARAGGVEGRLDRVLPKTATEQKAAAREGIGGKVSKLTAPFSRGKKPKEEGGAKGEAGVQVPQVELDLSLPTVGPSGESPKAGAKHEGFPVQVLPLGLPKVEMALPTGSPVGLEAPEESFPARLKLPTAEVAVPKVEVGLHLPKLEGTAPETTLKGEGFQFKVPKVGVSTEETERKLAPLGFVLGKGKDRASRQEEKVAVPSLDVRLPSVDLEIPLPRRKPETETPKPKMEVPDVSIKVPTLGLPKLGSKLQEEEESRMPQVELCVGKPESPKAKAKSPRSQARGFGIALMEGKSESKEAPVGPADSKMKSPGLTVPSLDVQLPKALVGLAAPAPGAKAEEAVEGPRFKIQMPHLSLPRGSFPSKAMPSPPQTPAQVPKPEGSAGVPALDLSLPAAKWVEVPLPKGHVPKPELDLSVGRPQVEVALPVARLSFPSARAPALELDMPKVGIELDLPKADSECWAPDQPSRDQEVTLKMPSLETLSKDLEVEISVPRCRGDQPDLEPGLGAAEGPEVGAIIARIPKVALALGKEQAAEVSLVSKEGAGLEGLVTGGQVKLPSVEVSAIKFPEVTRERGKSHEMEGRAKSQKFALPKFSISGPKVWKASAEPFVAQVESPEAADKGSKLKMLKFGVSFPKSKWGGEVEGPRPAEGGKGGTPKERARAAATGAEPPESKVKLPSVALPQVDVHIGLPTGKAETACEGDPSPRPALGIELPDLKQKMPKFSLPKFGSKSKESDVELETGEAKPSRSREGLAGARGAKSSGKEAGAKAPKSKRSLFSTARRDPEGLSPAADSKTKKGPESPKEKPRGPSVKMPSPMAGAGQARIPQVELPKIGLPVAKAEEALLVGSESPGLQVRVPLLEIAMPGATTKGETALGEASGAAIKSHEGELTIPKAPCLGISAPIVELDLSLPTAGAEAPVPQGATGADAKIKLPQVELPKFGSGEGADVCLLGRGEEQETAGTSTLGSKIQLPKVGITLPKTQLPGVELHQTEGEGAPAGPGGVFKMPSVGLPKFSTPKGKASEQEPAGSLEASRMLPTVPLSSPSVRLPKSRASSSGGEGEAETGLPQLELKVPRLIGSTEMMLGTETGSKGGPVKVPPPLTSFGLCKADGEVEAGAMGEVAACGPPDSKFKLKIPSLGLSKAGMEPRTDTQPLCPSPKEGDVSFQMPQIALPAVGFSVDQDGKREAKVEAGKRASAEGLEVEGFEGRLKMPKIKIPALGMSVPKGSQGTAAPQSPGSSGLEGDPDGKKATFMVPGIELSTPTLKAHAEYEVEGAQLWHGGSQELEVAGRRAQAGSDGHKSPGGKGEASDTAAGKKYKVKIPKFGLSLPKAGESVPGQDAEAKVKRPIFVLARPKGKGAEGASGLLEGDEETDSKGAGGKFKLRPTVGLSLSELKMGAEVNGELEDGGPGKGSSGMKLPKVGFSKAEGAQVHGERAEDSLQNGSRGKLGKLRLPQLGLSSPSALAGNDPELSLQLVRTDAATEDGASGGPGGAFAALKFKPPKITFSGFKKNGEAAPGPVVSSAARTEMASLERGEGAKGEKSPKFKFPKLALSPKPHGVLEITSKGQASPEKARRGAPEGLNVQLPRVGFSEEAADPLRVVAKAEGEATAAV</sequence>
<dbReference type="PANTHER" id="PTHR23348">
    <property type="entry name" value="PERIAXIN/AHNAK"/>
    <property type="match status" value="1"/>
</dbReference>
<feature type="region of interest" description="Disordered" evidence="3">
    <location>
        <begin position="621"/>
        <end position="646"/>
    </location>
</feature>
<evidence type="ECO:0000256" key="1">
    <source>
        <dbReference type="ARBA" id="ARBA00004123"/>
    </source>
</evidence>
<organism evidence="5 6">
    <name type="scientific">Eublepharis macularius</name>
    <name type="common">Leopard gecko</name>
    <name type="synonym">Cyrtodactylus macularius</name>
    <dbReference type="NCBI Taxonomy" id="481883"/>
    <lineage>
        <taxon>Eukaryota</taxon>
        <taxon>Metazoa</taxon>
        <taxon>Chordata</taxon>
        <taxon>Craniata</taxon>
        <taxon>Vertebrata</taxon>
        <taxon>Euteleostomi</taxon>
        <taxon>Lepidosauria</taxon>
        <taxon>Squamata</taxon>
        <taxon>Bifurcata</taxon>
        <taxon>Gekkota</taxon>
        <taxon>Eublepharidae</taxon>
        <taxon>Eublepharinae</taxon>
        <taxon>Eublepharis</taxon>
    </lineage>
</organism>
<dbReference type="GO" id="GO:0005634">
    <property type="term" value="C:nucleus"/>
    <property type="evidence" value="ECO:0007669"/>
    <property type="project" value="UniProtKB-SubCell"/>
</dbReference>
<feature type="region of interest" description="Disordered" evidence="3">
    <location>
        <begin position="1553"/>
        <end position="1585"/>
    </location>
</feature>
<feature type="region of interest" description="Disordered" evidence="3">
    <location>
        <begin position="1347"/>
        <end position="1398"/>
    </location>
</feature>
<evidence type="ECO:0000259" key="4">
    <source>
        <dbReference type="PROSITE" id="PS50106"/>
    </source>
</evidence>
<feature type="region of interest" description="Disordered" evidence="3">
    <location>
        <begin position="367"/>
        <end position="390"/>
    </location>
</feature>
<evidence type="ECO:0000256" key="3">
    <source>
        <dbReference type="SAM" id="MobiDB-lite"/>
    </source>
</evidence>
<feature type="region of interest" description="Disordered" evidence="3">
    <location>
        <begin position="689"/>
        <end position="716"/>
    </location>
</feature>
<feature type="region of interest" description="Disordered" evidence="3">
    <location>
        <begin position="292"/>
        <end position="311"/>
    </location>
</feature>
<feature type="domain" description="PDZ" evidence="4">
    <location>
        <begin position="125"/>
        <end position="194"/>
    </location>
</feature>
<dbReference type="Gene3D" id="2.30.42.10">
    <property type="match status" value="1"/>
</dbReference>
<dbReference type="GO" id="GO:0005737">
    <property type="term" value="C:cytoplasm"/>
    <property type="evidence" value="ECO:0007669"/>
    <property type="project" value="TreeGrafter"/>
</dbReference>
<feature type="region of interest" description="Disordered" evidence="3">
    <location>
        <begin position="1735"/>
        <end position="1782"/>
    </location>
</feature>
<dbReference type="SMART" id="SM00228">
    <property type="entry name" value="PDZ"/>
    <property type="match status" value="1"/>
</dbReference>
<keyword evidence="5" id="KW-1185">Reference proteome</keyword>
<dbReference type="GeneID" id="129343067"/>
<feature type="compositionally biased region" description="Basic and acidic residues" evidence="3">
    <location>
        <begin position="1063"/>
        <end position="1083"/>
    </location>
</feature>
<dbReference type="InterPro" id="IPR036034">
    <property type="entry name" value="PDZ_sf"/>
</dbReference>
<feature type="region of interest" description="Disordered" evidence="3">
    <location>
        <begin position="966"/>
        <end position="1011"/>
    </location>
</feature>
<feature type="compositionally biased region" description="Basic and acidic residues" evidence="3">
    <location>
        <begin position="1865"/>
        <end position="1878"/>
    </location>
</feature>
<dbReference type="GO" id="GO:0032287">
    <property type="term" value="P:peripheral nervous system myelin maintenance"/>
    <property type="evidence" value="ECO:0007669"/>
    <property type="project" value="TreeGrafter"/>
</dbReference>
<dbReference type="PROSITE" id="PS50106">
    <property type="entry name" value="PDZ"/>
    <property type="match status" value="1"/>
</dbReference>
<dbReference type="CTD" id="57716"/>
<dbReference type="InterPro" id="IPR001478">
    <property type="entry name" value="PDZ"/>
</dbReference>
<proteinExistence type="predicted"/>
<dbReference type="CDD" id="cd00136">
    <property type="entry name" value="PDZ_canonical"/>
    <property type="match status" value="1"/>
</dbReference>
<feature type="compositionally biased region" description="Low complexity" evidence="3">
    <location>
        <begin position="1084"/>
        <end position="1093"/>
    </location>
</feature>
<reference evidence="6" key="1">
    <citation type="submission" date="2025-08" db="UniProtKB">
        <authorList>
            <consortium name="RefSeq"/>
        </authorList>
    </citation>
    <scope>IDENTIFICATION</scope>
    <source>
        <tissue evidence="6">Blood</tissue>
    </source>
</reference>
<dbReference type="GO" id="GO:0043484">
    <property type="term" value="P:regulation of RNA splicing"/>
    <property type="evidence" value="ECO:0007669"/>
    <property type="project" value="TreeGrafter"/>
</dbReference>
<dbReference type="RefSeq" id="XP_054855023.1">
    <property type="nucleotide sequence ID" value="XM_054999048.1"/>
</dbReference>
<feature type="region of interest" description="Disordered" evidence="3">
    <location>
        <begin position="1690"/>
        <end position="1717"/>
    </location>
</feature>
<feature type="region of interest" description="Disordered" evidence="3">
    <location>
        <begin position="1024"/>
        <end position="1155"/>
    </location>
</feature>
<dbReference type="InterPro" id="IPR052082">
    <property type="entry name" value="Myelin_sheath_structural"/>
</dbReference>
<comment type="subcellular location">
    <subcellularLocation>
        <location evidence="1">Nucleus</location>
    </subcellularLocation>
</comment>
<keyword evidence="2" id="KW-0539">Nucleus</keyword>
<dbReference type="Proteomes" id="UP001190640">
    <property type="component" value="Chromosome 15"/>
</dbReference>
<feature type="region of interest" description="Disordered" evidence="3">
    <location>
        <begin position="31"/>
        <end position="80"/>
    </location>
</feature>
<feature type="compositionally biased region" description="Polar residues" evidence="3">
    <location>
        <begin position="1559"/>
        <end position="1572"/>
    </location>
</feature>
<feature type="region of interest" description="Disordered" evidence="3">
    <location>
        <begin position="1896"/>
        <end position="1915"/>
    </location>
</feature>
<protein>
    <submittedName>
        <fullName evidence="6">Periaxin isoform X1</fullName>
    </submittedName>
</protein>
<evidence type="ECO:0000313" key="5">
    <source>
        <dbReference type="Proteomes" id="UP001190640"/>
    </source>
</evidence>
<feature type="region of interest" description="Disordered" evidence="3">
    <location>
        <begin position="252"/>
        <end position="274"/>
    </location>
</feature>
<dbReference type="PANTHER" id="PTHR23348:SF42">
    <property type="entry name" value="PERIAXIN"/>
    <property type="match status" value="1"/>
</dbReference>
<feature type="compositionally biased region" description="Basic and acidic residues" evidence="3">
    <location>
        <begin position="1126"/>
        <end position="1140"/>
    </location>
</feature>
<feature type="region of interest" description="Disordered" evidence="3">
    <location>
        <begin position="1619"/>
        <end position="1648"/>
    </location>
</feature>
<accession>A0AA97KDQ0</accession>
<dbReference type="Pfam" id="PF00595">
    <property type="entry name" value="PDZ"/>
    <property type="match status" value="1"/>
</dbReference>
<name>A0AA97KDQ0_EUBMA</name>
<gene>
    <name evidence="6" type="primary">PRX</name>
</gene>
<feature type="region of interest" description="Disordered" evidence="3">
    <location>
        <begin position="1861"/>
        <end position="1884"/>
    </location>
</feature>
<evidence type="ECO:0000313" key="6">
    <source>
        <dbReference type="RefSeq" id="XP_054855023.1"/>
    </source>
</evidence>
<dbReference type="SUPFAM" id="SSF50156">
    <property type="entry name" value="PDZ domain-like"/>
    <property type="match status" value="1"/>
</dbReference>
<evidence type="ECO:0000256" key="2">
    <source>
        <dbReference type="ARBA" id="ARBA00023242"/>
    </source>
</evidence>